<dbReference type="Proteomes" id="UP000837857">
    <property type="component" value="Chromosome 7"/>
</dbReference>
<accession>A0ABN8J4G6</accession>
<reference evidence="2" key="1">
    <citation type="submission" date="2022-03" db="EMBL/GenBank/DDBJ databases">
        <authorList>
            <person name="Martin H S."/>
        </authorList>
    </citation>
    <scope>NUCLEOTIDE SEQUENCE</scope>
</reference>
<organism evidence="2 3">
    <name type="scientific">Iphiclides podalirius</name>
    <name type="common">scarce swallowtail</name>
    <dbReference type="NCBI Taxonomy" id="110791"/>
    <lineage>
        <taxon>Eukaryota</taxon>
        <taxon>Metazoa</taxon>
        <taxon>Ecdysozoa</taxon>
        <taxon>Arthropoda</taxon>
        <taxon>Hexapoda</taxon>
        <taxon>Insecta</taxon>
        <taxon>Pterygota</taxon>
        <taxon>Neoptera</taxon>
        <taxon>Endopterygota</taxon>
        <taxon>Lepidoptera</taxon>
        <taxon>Glossata</taxon>
        <taxon>Ditrysia</taxon>
        <taxon>Papilionoidea</taxon>
        <taxon>Papilionidae</taxon>
        <taxon>Papilioninae</taxon>
        <taxon>Iphiclides</taxon>
    </lineage>
</organism>
<keyword evidence="3" id="KW-1185">Reference proteome</keyword>
<gene>
    <name evidence="2" type="ORF">IPOD504_LOCUS15847</name>
</gene>
<proteinExistence type="predicted"/>
<name>A0ABN8J4G6_9NEOP</name>
<feature type="non-terminal residue" evidence="2">
    <location>
        <position position="92"/>
    </location>
</feature>
<protein>
    <submittedName>
        <fullName evidence="2">Uncharacterized protein</fullName>
    </submittedName>
</protein>
<sequence length="92" mass="10106">MRLSVFFHSAGSRVPRRPVHPTEPRRGAAPLRSRSPWRPAQMTYRSLVGAGAPRGGAAPPAAATLAPQPPPLDRWPMQNDGCKVWIYLLGRK</sequence>
<dbReference type="EMBL" id="OW152819">
    <property type="protein sequence ID" value="CAH2073911.1"/>
    <property type="molecule type" value="Genomic_DNA"/>
</dbReference>
<evidence type="ECO:0000313" key="2">
    <source>
        <dbReference type="EMBL" id="CAH2073911.1"/>
    </source>
</evidence>
<evidence type="ECO:0000256" key="1">
    <source>
        <dbReference type="SAM" id="MobiDB-lite"/>
    </source>
</evidence>
<feature type="region of interest" description="Disordered" evidence="1">
    <location>
        <begin position="1"/>
        <end position="76"/>
    </location>
</feature>
<evidence type="ECO:0000313" key="3">
    <source>
        <dbReference type="Proteomes" id="UP000837857"/>
    </source>
</evidence>
<feature type="compositionally biased region" description="Low complexity" evidence="1">
    <location>
        <begin position="49"/>
        <end position="66"/>
    </location>
</feature>